<feature type="region of interest" description="Disordered" evidence="1">
    <location>
        <begin position="1"/>
        <end position="29"/>
    </location>
</feature>
<accession>A0ABQ2MA58</accession>
<organism evidence="3 4">
    <name type="scientific">Streptomyces daqingensis</name>
    <dbReference type="NCBI Taxonomy" id="1472640"/>
    <lineage>
        <taxon>Bacteria</taxon>
        <taxon>Bacillati</taxon>
        <taxon>Actinomycetota</taxon>
        <taxon>Actinomycetes</taxon>
        <taxon>Kitasatosporales</taxon>
        <taxon>Streptomycetaceae</taxon>
        <taxon>Streptomyces</taxon>
    </lineage>
</organism>
<dbReference type="SUPFAM" id="SSF53335">
    <property type="entry name" value="S-adenosyl-L-methionine-dependent methyltransferases"/>
    <property type="match status" value="1"/>
</dbReference>
<evidence type="ECO:0000256" key="1">
    <source>
        <dbReference type="SAM" id="MobiDB-lite"/>
    </source>
</evidence>
<comment type="caution">
    <text evidence="3">The sequence shown here is derived from an EMBL/GenBank/DDBJ whole genome shotgun (WGS) entry which is preliminary data.</text>
</comment>
<gene>
    <name evidence="3" type="ORF">GCM10012287_24350</name>
</gene>
<keyword evidence="4" id="KW-1185">Reference proteome</keyword>
<evidence type="ECO:0000313" key="3">
    <source>
        <dbReference type="EMBL" id="GGO48715.1"/>
    </source>
</evidence>
<sequence>MPLTSESLPEYWNTYKPHKGEGEPPPPAVDSFEWTQYPGHGPGADFLREPRTALELGSAEGKEAYFLACRGVEVTAVDFSPAQVARARLWWEGTPGLSFVNAEACEYLASTATTYDAVYSRWGAAWFTDPAVLVPLVARRLAPRGLLALSQAEPIDGFYGPQAMYGNGLSGRRLPVLRWSYSPDMWTELLAKSGYTDIDAYVLPAPEPDNVGTLMVRAHAPAKRRSRQAPRRRVQDVPRQAEPPAS</sequence>
<dbReference type="InterPro" id="IPR029063">
    <property type="entry name" value="SAM-dependent_MTases_sf"/>
</dbReference>
<dbReference type="Gene3D" id="3.40.50.150">
    <property type="entry name" value="Vaccinia Virus protein VP39"/>
    <property type="match status" value="1"/>
</dbReference>
<feature type="region of interest" description="Disordered" evidence="1">
    <location>
        <begin position="219"/>
        <end position="246"/>
    </location>
</feature>
<evidence type="ECO:0000259" key="2">
    <source>
        <dbReference type="Pfam" id="PF08241"/>
    </source>
</evidence>
<feature type="domain" description="Methyltransferase type 11" evidence="2">
    <location>
        <begin position="54"/>
        <end position="148"/>
    </location>
</feature>
<dbReference type="InterPro" id="IPR013216">
    <property type="entry name" value="Methyltransf_11"/>
</dbReference>
<dbReference type="RefSeq" id="WP_189037131.1">
    <property type="nucleotide sequence ID" value="NZ_BMMP01000007.1"/>
</dbReference>
<name>A0ABQ2MA58_9ACTN</name>
<dbReference type="Proteomes" id="UP000631535">
    <property type="component" value="Unassembled WGS sequence"/>
</dbReference>
<proteinExistence type="predicted"/>
<dbReference type="CDD" id="cd02440">
    <property type="entry name" value="AdoMet_MTases"/>
    <property type="match status" value="1"/>
</dbReference>
<evidence type="ECO:0000313" key="4">
    <source>
        <dbReference type="Proteomes" id="UP000631535"/>
    </source>
</evidence>
<feature type="compositionally biased region" description="Basic residues" evidence="1">
    <location>
        <begin position="220"/>
        <end position="232"/>
    </location>
</feature>
<dbReference type="EMBL" id="BMMP01000007">
    <property type="protein sequence ID" value="GGO48715.1"/>
    <property type="molecule type" value="Genomic_DNA"/>
</dbReference>
<protein>
    <recommendedName>
        <fullName evidence="2">Methyltransferase type 11 domain-containing protein</fullName>
    </recommendedName>
</protein>
<dbReference type="Pfam" id="PF08241">
    <property type="entry name" value="Methyltransf_11"/>
    <property type="match status" value="1"/>
</dbReference>
<reference evidence="4" key="1">
    <citation type="journal article" date="2019" name="Int. J. Syst. Evol. Microbiol.">
        <title>The Global Catalogue of Microorganisms (GCM) 10K type strain sequencing project: providing services to taxonomists for standard genome sequencing and annotation.</title>
        <authorList>
            <consortium name="The Broad Institute Genomics Platform"/>
            <consortium name="The Broad Institute Genome Sequencing Center for Infectious Disease"/>
            <person name="Wu L."/>
            <person name="Ma J."/>
        </authorList>
    </citation>
    <scope>NUCLEOTIDE SEQUENCE [LARGE SCALE GENOMIC DNA]</scope>
    <source>
        <strain evidence="4">CGMCC 4.7178</strain>
    </source>
</reference>